<evidence type="ECO:0000313" key="3">
    <source>
        <dbReference type="Proteomes" id="UP001211544"/>
    </source>
</evidence>
<dbReference type="InterPro" id="IPR001466">
    <property type="entry name" value="Beta-lactam-related"/>
</dbReference>
<keyword evidence="3" id="KW-1185">Reference proteome</keyword>
<reference evidence="2 3" key="1">
    <citation type="journal article" date="2022" name="J Glob Antimicrob Resist">
        <title>First complete genome of a multidrug resistant strain of the novel human pathogen Kalamiella piersonii (GABEKP28) identified in human saliva.</title>
        <authorList>
            <person name="McDonagh F."/>
            <person name="Singh N.K."/>
            <person name="Venkateswaran K."/>
            <person name="Lonappan A.M."/>
            <person name="Hallahan B."/>
            <person name="Tuohy A."/>
            <person name="Burke L."/>
            <person name="Kovarova A."/>
            <person name="Miliotis G."/>
        </authorList>
    </citation>
    <scope>NUCLEOTIDE SEQUENCE [LARGE SCALE GENOMIC DNA]</scope>
    <source>
        <strain evidence="2 3">GABEKP28</strain>
    </source>
</reference>
<dbReference type="Gene3D" id="3.40.710.10">
    <property type="entry name" value="DD-peptidase/beta-lactamase superfamily"/>
    <property type="match status" value="1"/>
</dbReference>
<proteinExistence type="predicted"/>
<dbReference type="Pfam" id="PF00144">
    <property type="entry name" value="Beta-lactamase"/>
    <property type="match status" value="1"/>
</dbReference>
<dbReference type="Proteomes" id="UP001211544">
    <property type="component" value="Chromosome"/>
</dbReference>
<evidence type="ECO:0000259" key="1">
    <source>
        <dbReference type="Pfam" id="PF00144"/>
    </source>
</evidence>
<name>A0AAJ5QH17_9GAMM</name>
<organism evidence="2 3">
    <name type="scientific">Pantoea piersonii</name>
    <dbReference type="NCBI Taxonomy" id="2364647"/>
    <lineage>
        <taxon>Bacteria</taxon>
        <taxon>Pseudomonadati</taxon>
        <taxon>Pseudomonadota</taxon>
        <taxon>Gammaproteobacteria</taxon>
        <taxon>Enterobacterales</taxon>
        <taxon>Erwiniaceae</taxon>
        <taxon>Pantoea</taxon>
    </lineage>
</organism>
<dbReference type="InterPro" id="IPR012338">
    <property type="entry name" value="Beta-lactam/transpept-like"/>
</dbReference>
<gene>
    <name evidence="2" type="ORF">N5580_12915</name>
</gene>
<dbReference type="RefSeq" id="WP_269949299.1">
    <property type="nucleotide sequence ID" value="NZ_CP104758.1"/>
</dbReference>
<dbReference type="PANTHER" id="PTHR46825">
    <property type="entry name" value="D-ALANYL-D-ALANINE-CARBOXYPEPTIDASE/ENDOPEPTIDASE AMPH"/>
    <property type="match status" value="1"/>
</dbReference>
<dbReference type="KEGG" id="kpie:N5580_12915"/>
<sequence length="392" mass="42881">MASPESALQDLLLQKTRTRFPAVSLAIGKGSQIIWHEAAGYADVENGTRNTPETLFGIGSITKVFIAVLALQLNEEGLLPLDTPVSRWLDEKLLSRIAHADTVTPRQLLSHYAAIPSWEDDPGWISDARGKHLNPERRWMPHETLDYIRGKKALSLPGENFHYSNTHFTLLGLLIEKITQNSLEAELSKRILAPLSLKNTCMAGASPAKSGNLAGKYHRLDAAFIQNAGFSPHFHPAPYDLINVSASSLAVEWAAGGIVSTAQDIMTFILALKNAQLLNLQSMKAMQRWLPAESGEMGLSLFRIETDYGPALGHGGNVLGFSACVWWYQHSDCAVAILTNAGSMHADPQADCASRFFRESEAGKLAQEIASRYAGDSDPVSIHRGENHEPYS</sequence>
<dbReference type="InterPro" id="IPR050491">
    <property type="entry name" value="AmpC-like"/>
</dbReference>
<feature type="domain" description="Beta-lactamase-related" evidence="1">
    <location>
        <begin position="17"/>
        <end position="347"/>
    </location>
</feature>
<dbReference type="PANTHER" id="PTHR46825:SF7">
    <property type="entry name" value="D-ALANYL-D-ALANINE CARBOXYPEPTIDASE"/>
    <property type="match status" value="1"/>
</dbReference>
<dbReference type="EMBL" id="CP104758">
    <property type="protein sequence ID" value="WBG89988.1"/>
    <property type="molecule type" value="Genomic_DNA"/>
</dbReference>
<accession>A0AAJ5QH17</accession>
<evidence type="ECO:0000313" key="2">
    <source>
        <dbReference type="EMBL" id="WBG89988.1"/>
    </source>
</evidence>
<dbReference type="SUPFAM" id="SSF56601">
    <property type="entry name" value="beta-lactamase/transpeptidase-like"/>
    <property type="match status" value="1"/>
</dbReference>
<protein>
    <submittedName>
        <fullName evidence="2">Beta-lactamase family protein</fullName>
    </submittedName>
</protein>
<dbReference type="AlphaFoldDB" id="A0AAJ5QH17"/>